<dbReference type="EMBL" id="BMAW01000574">
    <property type="protein sequence ID" value="GFS69767.1"/>
    <property type="molecule type" value="Genomic_DNA"/>
</dbReference>
<evidence type="ECO:0000313" key="2">
    <source>
        <dbReference type="Proteomes" id="UP000887013"/>
    </source>
</evidence>
<gene>
    <name evidence="1" type="ORF">NPIL_299021</name>
</gene>
<proteinExistence type="predicted"/>
<keyword evidence="2" id="KW-1185">Reference proteome</keyword>
<dbReference type="Proteomes" id="UP000887013">
    <property type="component" value="Unassembled WGS sequence"/>
</dbReference>
<name>A0A8X6MNL9_NEPPI</name>
<dbReference type="OrthoDB" id="10470356at2759"/>
<protein>
    <submittedName>
        <fullName evidence="1">Uncharacterized protein</fullName>
    </submittedName>
</protein>
<comment type="caution">
    <text evidence="1">The sequence shown here is derived from an EMBL/GenBank/DDBJ whole genome shotgun (WGS) entry which is preliminary data.</text>
</comment>
<dbReference type="AlphaFoldDB" id="A0A8X6MNL9"/>
<accession>A0A8X6MNL9</accession>
<organism evidence="1 2">
    <name type="scientific">Nephila pilipes</name>
    <name type="common">Giant wood spider</name>
    <name type="synonym">Nephila maculata</name>
    <dbReference type="NCBI Taxonomy" id="299642"/>
    <lineage>
        <taxon>Eukaryota</taxon>
        <taxon>Metazoa</taxon>
        <taxon>Ecdysozoa</taxon>
        <taxon>Arthropoda</taxon>
        <taxon>Chelicerata</taxon>
        <taxon>Arachnida</taxon>
        <taxon>Araneae</taxon>
        <taxon>Araneomorphae</taxon>
        <taxon>Entelegynae</taxon>
        <taxon>Araneoidea</taxon>
        <taxon>Nephilidae</taxon>
        <taxon>Nephila</taxon>
    </lineage>
</organism>
<evidence type="ECO:0000313" key="1">
    <source>
        <dbReference type="EMBL" id="GFS69767.1"/>
    </source>
</evidence>
<reference evidence="1" key="1">
    <citation type="submission" date="2020-08" db="EMBL/GenBank/DDBJ databases">
        <title>Multicomponent nature underlies the extraordinary mechanical properties of spider dragline silk.</title>
        <authorList>
            <person name="Kono N."/>
            <person name="Nakamura H."/>
            <person name="Mori M."/>
            <person name="Yoshida Y."/>
            <person name="Ohtoshi R."/>
            <person name="Malay A.D."/>
            <person name="Moran D.A.P."/>
            <person name="Tomita M."/>
            <person name="Numata K."/>
            <person name="Arakawa K."/>
        </authorList>
    </citation>
    <scope>NUCLEOTIDE SEQUENCE</scope>
</reference>
<sequence length="92" mass="10118">MTNDFPNGGGQSAVFIVIYSVRNVRRSRNSSLFHPVPPPRDHSCLHVTALLPPASLFFSIRQHPPPSIRLSSFASLASASIPSLGERNPRKR</sequence>